<sequence>MSTHPGPGLAMSASEELASFLDKWRARWPEWRVAEVFVPRAERERALAWFALRQELTDAAWGGTDPRPGEAKLGWWAEELQGWAQGRRRHPLGIVLQRLELPWTLLAACLPALQASREPAAGIDEAIAVLEPFAEGVAGIAATLYDSDTPAPATGAIVGLLAERLLLDEGAVPLQVRARVGADASVHDAARAWARELLQRWPPPHHGARAGRIHAALLRERLRRCAAGAPMAQPLPRWRALATAWRAARG</sequence>
<reference evidence="1 2" key="1">
    <citation type="submission" date="2022-03" db="EMBL/GenBank/DDBJ databases">
        <title>Luteimonas soily sp. nov., a novel bacterium isolated from the soil.</title>
        <authorList>
            <person name="Zhang X."/>
        </authorList>
    </citation>
    <scope>NUCLEOTIDE SEQUENCE [LARGE SCALE GENOMIC DNA]</scope>
    <source>
        <strain evidence="1 2">50</strain>
    </source>
</reference>
<protein>
    <submittedName>
        <fullName evidence="1">Phytoene/squalene synthase family protein</fullName>
    </submittedName>
</protein>
<evidence type="ECO:0000313" key="1">
    <source>
        <dbReference type="EMBL" id="MCJ0824439.1"/>
    </source>
</evidence>
<comment type="caution">
    <text evidence="1">The sequence shown here is derived from an EMBL/GenBank/DDBJ whole genome shotgun (WGS) entry which is preliminary data.</text>
</comment>
<name>A0ABT0A0E0_9GAMM</name>
<evidence type="ECO:0000313" key="2">
    <source>
        <dbReference type="Proteomes" id="UP001165423"/>
    </source>
</evidence>
<dbReference type="EMBL" id="JALGCL010000001">
    <property type="protein sequence ID" value="MCJ0824439.1"/>
    <property type="molecule type" value="Genomic_DNA"/>
</dbReference>
<keyword evidence="2" id="KW-1185">Reference proteome</keyword>
<dbReference type="InterPro" id="IPR008949">
    <property type="entry name" value="Isoprenoid_synthase_dom_sf"/>
</dbReference>
<proteinExistence type="predicted"/>
<organism evidence="1 2">
    <name type="scientific">Cognatiluteimonas sedimenti</name>
    <dbReference type="NCBI Taxonomy" id="2927791"/>
    <lineage>
        <taxon>Bacteria</taxon>
        <taxon>Pseudomonadati</taxon>
        <taxon>Pseudomonadota</taxon>
        <taxon>Gammaproteobacteria</taxon>
        <taxon>Lysobacterales</taxon>
        <taxon>Lysobacteraceae</taxon>
        <taxon>Cognatiluteimonas</taxon>
    </lineage>
</organism>
<dbReference type="Proteomes" id="UP001165423">
    <property type="component" value="Unassembled WGS sequence"/>
</dbReference>
<accession>A0ABT0A0E0</accession>
<dbReference type="SUPFAM" id="SSF48576">
    <property type="entry name" value="Terpenoid synthases"/>
    <property type="match status" value="1"/>
</dbReference>
<gene>
    <name evidence="1" type="ORF">MQC88_00435</name>
</gene>
<dbReference type="RefSeq" id="WP_243318168.1">
    <property type="nucleotide sequence ID" value="NZ_JALGCL010000001.1"/>
</dbReference>